<comment type="caution">
    <text evidence="2">The sequence shown here is derived from an EMBL/GenBank/DDBJ whole genome shotgun (WGS) entry which is preliminary data.</text>
</comment>
<reference evidence="2 3" key="1">
    <citation type="submission" date="2024-12" db="EMBL/GenBank/DDBJ databases">
        <authorList>
            <person name="Lee Y."/>
        </authorList>
    </citation>
    <scope>NUCLEOTIDE SEQUENCE [LARGE SCALE GENOMIC DNA]</scope>
    <source>
        <strain evidence="2 3">03SUJ4</strain>
    </source>
</reference>
<accession>A0ABW9KLV1</accession>
<evidence type="ECO:0000256" key="1">
    <source>
        <dbReference type="SAM" id="SignalP"/>
    </source>
</evidence>
<evidence type="ECO:0000313" key="2">
    <source>
        <dbReference type="EMBL" id="MFN2976756.1"/>
    </source>
</evidence>
<keyword evidence="3" id="KW-1185">Reference proteome</keyword>
<evidence type="ECO:0000313" key="3">
    <source>
        <dbReference type="Proteomes" id="UP001634747"/>
    </source>
</evidence>
<sequence length="202" mass="21710">MRRTSTVTVLCCLAATTAAAMGVAQRFVLKPLPVPEARGVLARLDTSLLPDGAKGLQFVRGQVFRVETTGKPEVSVLPVQFYTAEPGLVQGIDRRTDLCGLLLVDAAGKTRFEPLADNGTDGAVQCSGVQGVGLARPTGDHPEVLMLFRVHTVHRSWSDPYAVTWSGNDGRYVMEHLSLPAGMATSDTLTIPQLRRWVNAGK</sequence>
<organism evidence="2 3">
    <name type="scientific">Terriglobus aquaticus</name>
    <dbReference type="NCBI Taxonomy" id="940139"/>
    <lineage>
        <taxon>Bacteria</taxon>
        <taxon>Pseudomonadati</taxon>
        <taxon>Acidobacteriota</taxon>
        <taxon>Terriglobia</taxon>
        <taxon>Terriglobales</taxon>
        <taxon>Acidobacteriaceae</taxon>
        <taxon>Terriglobus</taxon>
    </lineage>
</organism>
<proteinExistence type="predicted"/>
<dbReference type="RefSeq" id="WP_263415183.1">
    <property type="nucleotide sequence ID" value="NZ_BAABBH010000002.1"/>
</dbReference>
<dbReference type="Proteomes" id="UP001634747">
    <property type="component" value="Unassembled WGS sequence"/>
</dbReference>
<dbReference type="EMBL" id="JBJYXY010000001">
    <property type="protein sequence ID" value="MFN2976756.1"/>
    <property type="molecule type" value="Genomic_DNA"/>
</dbReference>
<keyword evidence="1" id="KW-0732">Signal</keyword>
<name>A0ABW9KLV1_9BACT</name>
<evidence type="ECO:0008006" key="4">
    <source>
        <dbReference type="Google" id="ProtNLM"/>
    </source>
</evidence>
<feature type="chain" id="PRO_5047464682" description="Methanolan biosynthesis EpsI domain-containing protein" evidence="1">
    <location>
        <begin position="21"/>
        <end position="202"/>
    </location>
</feature>
<feature type="signal peptide" evidence="1">
    <location>
        <begin position="1"/>
        <end position="20"/>
    </location>
</feature>
<gene>
    <name evidence="2" type="ORF">ACK2TP_13360</name>
</gene>
<protein>
    <recommendedName>
        <fullName evidence="4">Methanolan biosynthesis EpsI domain-containing protein</fullName>
    </recommendedName>
</protein>